<keyword evidence="4" id="KW-1185">Reference proteome</keyword>
<evidence type="ECO:0000259" key="2">
    <source>
        <dbReference type="PROSITE" id="PS50883"/>
    </source>
</evidence>
<dbReference type="AlphaFoldDB" id="A0A5D4GR23"/>
<dbReference type="SUPFAM" id="SSF141868">
    <property type="entry name" value="EAL domain-like"/>
    <property type="match status" value="1"/>
</dbReference>
<gene>
    <name evidence="3" type="ORF">FY036_17385</name>
</gene>
<name>A0A5D4GR23_9HYPH</name>
<sequence>MARSIALAHVDIDEHRIATGAWGPFTLKSAFQPIFSFDRGKLVMAAFEGLLRPFRDGEVMSPPAFFASLSAAERLHVETLARTLHILNAGAHLDPAKKLFINFDPSVFSDREIIANALRDMRLTMHEAGIDARDVVCEVTEQRSTSQQALEGFVAALRDDGFRIAVDDYGAQQSDMERISALKPDIVKFDGRWIARLMETRQGVALLALMVGEFSARGITVVFEGIEEGWQIEVAEAAGAHMVQGFALARPELAPTSFAVLHPDPQGPAATDAHVRQRRVGGSSAKAFGRRVAS</sequence>
<dbReference type="Gene3D" id="3.20.20.450">
    <property type="entry name" value="EAL domain"/>
    <property type="match status" value="1"/>
</dbReference>
<reference evidence="3 4" key="2">
    <citation type="submission" date="2019-09" db="EMBL/GenBank/DDBJ databases">
        <title>Mesorhizobium sp. MaA-C15 isolated from Microcystis aeruginosa.</title>
        <authorList>
            <person name="Jeong S.E."/>
            <person name="Jin H.M."/>
            <person name="Jeon C.O."/>
        </authorList>
    </citation>
    <scope>NUCLEOTIDE SEQUENCE [LARGE SCALE GENOMIC DNA]</scope>
    <source>
        <strain evidence="3 4">MaA-C15</strain>
    </source>
</reference>
<dbReference type="InterPro" id="IPR050706">
    <property type="entry name" value="Cyclic-di-GMP_PDE-like"/>
</dbReference>
<evidence type="ECO:0000256" key="1">
    <source>
        <dbReference type="SAM" id="MobiDB-lite"/>
    </source>
</evidence>
<dbReference type="OrthoDB" id="1673646at2"/>
<feature type="domain" description="EAL" evidence="2">
    <location>
        <begin position="8"/>
        <end position="265"/>
    </location>
</feature>
<protein>
    <submittedName>
        <fullName evidence="3">EAL domain-containing protein</fullName>
    </submittedName>
</protein>
<accession>A0A5D4GR23</accession>
<evidence type="ECO:0000313" key="4">
    <source>
        <dbReference type="Proteomes" id="UP000323258"/>
    </source>
</evidence>
<dbReference type="CDD" id="cd01948">
    <property type="entry name" value="EAL"/>
    <property type="match status" value="1"/>
</dbReference>
<comment type="caution">
    <text evidence="3">The sequence shown here is derived from an EMBL/GenBank/DDBJ whole genome shotgun (WGS) entry which is preliminary data.</text>
</comment>
<dbReference type="GO" id="GO:0071111">
    <property type="term" value="F:cyclic-guanylate-specific phosphodiesterase activity"/>
    <property type="evidence" value="ECO:0007669"/>
    <property type="project" value="InterPro"/>
</dbReference>
<dbReference type="SMART" id="SM00052">
    <property type="entry name" value="EAL"/>
    <property type="match status" value="1"/>
</dbReference>
<dbReference type="PANTHER" id="PTHR33121:SF76">
    <property type="entry name" value="SIGNALING PROTEIN"/>
    <property type="match status" value="1"/>
</dbReference>
<proteinExistence type="predicted"/>
<dbReference type="PROSITE" id="PS50883">
    <property type="entry name" value="EAL"/>
    <property type="match status" value="1"/>
</dbReference>
<feature type="region of interest" description="Disordered" evidence="1">
    <location>
        <begin position="267"/>
        <end position="294"/>
    </location>
</feature>
<dbReference type="InterPro" id="IPR035919">
    <property type="entry name" value="EAL_sf"/>
</dbReference>
<evidence type="ECO:0000313" key="3">
    <source>
        <dbReference type="EMBL" id="TYR30492.1"/>
    </source>
</evidence>
<dbReference type="Pfam" id="PF00563">
    <property type="entry name" value="EAL"/>
    <property type="match status" value="1"/>
</dbReference>
<dbReference type="PANTHER" id="PTHR33121">
    <property type="entry name" value="CYCLIC DI-GMP PHOSPHODIESTERASE PDEF"/>
    <property type="match status" value="1"/>
</dbReference>
<dbReference type="EMBL" id="VSZS01000066">
    <property type="protein sequence ID" value="TYR30492.1"/>
    <property type="molecule type" value="Genomic_DNA"/>
</dbReference>
<organism evidence="3 4">
    <name type="scientific">Neoaquamicrobium microcysteis</name>
    <dbReference type="NCBI Taxonomy" id="2682781"/>
    <lineage>
        <taxon>Bacteria</taxon>
        <taxon>Pseudomonadati</taxon>
        <taxon>Pseudomonadota</taxon>
        <taxon>Alphaproteobacteria</taxon>
        <taxon>Hyphomicrobiales</taxon>
        <taxon>Phyllobacteriaceae</taxon>
        <taxon>Neoaquamicrobium</taxon>
    </lineage>
</organism>
<dbReference type="RefSeq" id="WP_148916030.1">
    <property type="nucleotide sequence ID" value="NZ_VSZS01000066.1"/>
</dbReference>
<reference evidence="3 4" key="1">
    <citation type="submission" date="2019-08" db="EMBL/GenBank/DDBJ databases">
        <authorList>
            <person name="Seo Y.L."/>
        </authorList>
    </citation>
    <scope>NUCLEOTIDE SEQUENCE [LARGE SCALE GENOMIC DNA]</scope>
    <source>
        <strain evidence="3 4">MaA-C15</strain>
    </source>
</reference>
<dbReference type="InterPro" id="IPR001633">
    <property type="entry name" value="EAL_dom"/>
</dbReference>
<dbReference type="Proteomes" id="UP000323258">
    <property type="component" value="Unassembled WGS sequence"/>
</dbReference>